<keyword evidence="4" id="KW-1185">Reference proteome</keyword>
<dbReference type="InterPro" id="IPR050570">
    <property type="entry name" value="Cell_wall_metabolism_enzyme"/>
</dbReference>
<feature type="domain" description="M23ase beta-sheet core" evidence="2">
    <location>
        <begin position="179"/>
        <end position="274"/>
    </location>
</feature>
<dbReference type="Proteomes" id="UP000838100">
    <property type="component" value="Unassembled WGS sequence"/>
</dbReference>
<organism evidence="3 4">
    <name type="scientific">Sinobacterium norvegicum</name>
    <dbReference type="NCBI Taxonomy" id="1641715"/>
    <lineage>
        <taxon>Bacteria</taxon>
        <taxon>Pseudomonadati</taxon>
        <taxon>Pseudomonadota</taxon>
        <taxon>Gammaproteobacteria</taxon>
        <taxon>Cellvibrionales</taxon>
        <taxon>Spongiibacteraceae</taxon>
        <taxon>Sinobacterium</taxon>
    </lineage>
</organism>
<dbReference type="Gene3D" id="2.70.70.10">
    <property type="entry name" value="Glucose Permease (Domain IIA)"/>
    <property type="match status" value="1"/>
</dbReference>
<dbReference type="CDD" id="cd12797">
    <property type="entry name" value="M23_peptidase"/>
    <property type="match status" value="1"/>
</dbReference>
<evidence type="ECO:0000313" key="3">
    <source>
        <dbReference type="EMBL" id="CAH0992445.1"/>
    </source>
</evidence>
<name>A0ABM9AH22_9GAMM</name>
<dbReference type="EMBL" id="CAKLPX010000003">
    <property type="protein sequence ID" value="CAH0992445.1"/>
    <property type="molecule type" value="Genomic_DNA"/>
</dbReference>
<reference evidence="3" key="1">
    <citation type="submission" date="2021-12" db="EMBL/GenBank/DDBJ databases">
        <authorList>
            <person name="Rodrigo-Torres L."/>
            <person name="Arahal R. D."/>
            <person name="Lucena T."/>
        </authorList>
    </citation>
    <scope>NUCLEOTIDE SEQUENCE</scope>
    <source>
        <strain evidence="3">CECT 8267</strain>
    </source>
</reference>
<keyword evidence="1" id="KW-0732">Signal</keyword>
<gene>
    <name evidence="3" type="ORF">SIN8267_02565</name>
</gene>
<dbReference type="InterPro" id="IPR011055">
    <property type="entry name" value="Dup_hybrid_motif"/>
</dbReference>
<protein>
    <recommendedName>
        <fullName evidence="2">M23ase beta-sheet core domain-containing protein</fullName>
    </recommendedName>
</protein>
<dbReference type="SUPFAM" id="SSF51261">
    <property type="entry name" value="Duplicated hybrid motif"/>
    <property type="match status" value="1"/>
</dbReference>
<dbReference type="InterPro" id="IPR016047">
    <property type="entry name" value="M23ase_b-sheet_dom"/>
</dbReference>
<accession>A0ABM9AH22</accession>
<dbReference type="PANTHER" id="PTHR21666">
    <property type="entry name" value="PEPTIDASE-RELATED"/>
    <property type="match status" value="1"/>
</dbReference>
<feature type="signal peptide" evidence="1">
    <location>
        <begin position="1"/>
        <end position="24"/>
    </location>
</feature>
<evidence type="ECO:0000256" key="1">
    <source>
        <dbReference type="SAM" id="SignalP"/>
    </source>
</evidence>
<evidence type="ECO:0000259" key="2">
    <source>
        <dbReference type="Pfam" id="PF01551"/>
    </source>
</evidence>
<evidence type="ECO:0000313" key="4">
    <source>
        <dbReference type="Proteomes" id="UP000838100"/>
    </source>
</evidence>
<dbReference type="PANTHER" id="PTHR21666:SF285">
    <property type="entry name" value="M23 FAMILY METALLOPEPTIDASE"/>
    <property type="match status" value="1"/>
</dbReference>
<proteinExistence type="predicted"/>
<feature type="chain" id="PRO_5046023418" description="M23ase beta-sheet core domain-containing protein" evidence="1">
    <location>
        <begin position="25"/>
        <end position="283"/>
    </location>
</feature>
<dbReference type="RefSeq" id="WP_237445130.1">
    <property type="nucleotide sequence ID" value="NZ_CAKLPX010000003.1"/>
</dbReference>
<dbReference type="Pfam" id="PF01551">
    <property type="entry name" value="Peptidase_M23"/>
    <property type="match status" value="1"/>
</dbReference>
<sequence>MMTLARRLTLSLLLPMLAAGAATAAKPEKQQAVGEVISGQLIQGGIIIRQYPVDAKVTVNNRLLRPDAKGVVMYGFDRDAPAQLTLEVETADGQRVVEQLAIEQRAYRVQKIEGIKRAIMSPSAEDLTRIRAESKQVKLARKDDLDLQGWQQNFQWPITGPITGVFGSQRVYNGVPSRPHYGVDVAAPVGAEVFAPASGRVTLAHDNMFYSGGTVIIDHGHGLSSSFLHLSKLHVTVGQMLEQGDLVAEVGATGRVTGPHLDWRMNWFDQRVDPELLVGPMSK</sequence>
<comment type="caution">
    <text evidence="3">The sequence shown here is derived from an EMBL/GenBank/DDBJ whole genome shotgun (WGS) entry which is preliminary data.</text>
</comment>